<dbReference type="Proteomes" id="UP001497392">
    <property type="component" value="Unassembled WGS sequence"/>
</dbReference>
<evidence type="ECO:0000313" key="4">
    <source>
        <dbReference type="Proteomes" id="UP001497392"/>
    </source>
</evidence>
<keyword evidence="1" id="KW-0175">Coiled coil</keyword>
<feature type="compositionally biased region" description="Basic and acidic residues" evidence="2">
    <location>
        <begin position="608"/>
        <end position="617"/>
    </location>
</feature>
<evidence type="ECO:0000313" key="3">
    <source>
        <dbReference type="EMBL" id="CAL5227888.1"/>
    </source>
</evidence>
<feature type="region of interest" description="Disordered" evidence="2">
    <location>
        <begin position="596"/>
        <end position="659"/>
    </location>
</feature>
<keyword evidence="4" id="KW-1185">Reference proteome</keyword>
<reference evidence="3 4" key="1">
    <citation type="submission" date="2024-06" db="EMBL/GenBank/DDBJ databases">
        <authorList>
            <person name="Kraege A."/>
            <person name="Thomma B."/>
        </authorList>
    </citation>
    <scope>NUCLEOTIDE SEQUENCE [LARGE SCALE GENOMIC DNA]</scope>
</reference>
<gene>
    <name evidence="3" type="primary">g10929</name>
    <name evidence="3" type="ORF">VP750_LOCUS9794</name>
</gene>
<feature type="coiled-coil region" evidence="1">
    <location>
        <begin position="120"/>
        <end position="154"/>
    </location>
</feature>
<comment type="caution">
    <text evidence="3">The sequence shown here is derived from an EMBL/GenBank/DDBJ whole genome shotgun (WGS) entry which is preliminary data.</text>
</comment>
<protein>
    <submittedName>
        <fullName evidence="3">G10929 protein</fullName>
    </submittedName>
</protein>
<evidence type="ECO:0000256" key="1">
    <source>
        <dbReference type="SAM" id="Coils"/>
    </source>
</evidence>
<name>A0ABP1GCH6_9CHLO</name>
<evidence type="ECO:0000256" key="2">
    <source>
        <dbReference type="SAM" id="MobiDB-lite"/>
    </source>
</evidence>
<proteinExistence type="predicted"/>
<accession>A0ABP1GCH6</accession>
<organism evidence="3 4">
    <name type="scientific">Coccomyxa viridis</name>
    <dbReference type="NCBI Taxonomy" id="1274662"/>
    <lineage>
        <taxon>Eukaryota</taxon>
        <taxon>Viridiplantae</taxon>
        <taxon>Chlorophyta</taxon>
        <taxon>core chlorophytes</taxon>
        <taxon>Trebouxiophyceae</taxon>
        <taxon>Trebouxiophyceae incertae sedis</taxon>
        <taxon>Coccomyxaceae</taxon>
        <taxon>Coccomyxa</taxon>
    </lineage>
</organism>
<sequence>MTRQRGRIFCSRVSQIDALWGFDRGVVQIGGGRFVPEPTCLQRMEVTAQQSEPLEEGAAAASVDPSLEHRDLQRQYHETTAAVKRAFTAYKKAAVATVGGKIAWDDEERSEAKASLSVVCDSLVKEKERCRQLLQKLEDKRDELEQQVDRLLGIGMVKAQQADFEPLSPVKLAAPEADRAGWRRAPIISIDTKGGANALEDLNRLSVELNLHEGTCKQPAFDGAALLLLTKQKLETWARIGGLPCPGGQDRLESIRAAAGPLRMAYAQQPEDSGSSGGSNSLDLSVGLGDQVPESLFPVERHAETADFWTDVLEMEGVKSSKDGSSLAEANIHTCGFSSGVGKTYAASRAANPDAEDLAFLEKKVASDGLVKELPRALACMRLLIKMQRLSKVAKGSQLSLVAVAKVLWEACQDAASELFNLQLSIPDNEFFASPEEVLHAFRKVLGGRVHFLLHLDDLQEASCLARPWYAGLLETFTEILAIAAPGQVGRGFVKELAAVRGLWEDLSEAIRLPGVCSIFTGRTLVPLLAGTSFANIPFKGFLGEALPLTLPPLSRQGILKICEHTLCASGRSIVEALGFILAHVRELERSGTLKAPGLGGAPWPVSEDAHPSRDTSDPLARATEDTEGPQPASTPIKSPLLESGESSEPSSPDHEEDCWHVSEEAKRLGCLVNEVKLLTCGIPLLVREVFKRLVERATQERWPERSLQYISDTIAKKGGPYAKGASAHHRSLMAFHMANLSSQEQKELLSDVSRRLRIPARFL</sequence>
<dbReference type="EMBL" id="CAXHTA020000017">
    <property type="protein sequence ID" value="CAL5227888.1"/>
    <property type="molecule type" value="Genomic_DNA"/>
</dbReference>
<feature type="compositionally biased region" description="Low complexity" evidence="2">
    <location>
        <begin position="639"/>
        <end position="651"/>
    </location>
</feature>